<feature type="region of interest" description="Disordered" evidence="1">
    <location>
        <begin position="855"/>
        <end position="904"/>
    </location>
</feature>
<feature type="region of interest" description="Disordered" evidence="1">
    <location>
        <begin position="1104"/>
        <end position="1126"/>
    </location>
</feature>
<organism evidence="2 3">
    <name type="scientific">Stylosanthes scabra</name>
    <dbReference type="NCBI Taxonomy" id="79078"/>
    <lineage>
        <taxon>Eukaryota</taxon>
        <taxon>Viridiplantae</taxon>
        <taxon>Streptophyta</taxon>
        <taxon>Embryophyta</taxon>
        <taxon>Tracheophyta</taxon>
        <taxon>Spermatophyta</taxon>
        <taxon>Magnoliopsida</taxon>
        <taxon>eudicotyledons</taxon>
        <taxon>Gunneridae</taxon>
        <taxon>Pentapetalae</taxon>
        <taxon>rosids</taxon>
        <taxon>fabids</taxon>
        <taxon>Fabales</taxon>
        <taxon>Fabaceae</taxon>
        <taxon>Papilionoideae</taxon>
        <taxon>50 kb inversion clade</taxon>
        <taxon>dalbergioids sensu lato</taxon>
        <taxon>Dalbergieae</taxon>
        <taxon>Pterocarpus clade</taxon>
        <taxon>Stylosanthes</taxon>
    </lineage>
</organism>
<sequence length="1218" mass="135288">MDSKEKVKLNEGCDKKLGSQMNKGNPELLLAAKQSLALNIEADTSRQNLQDICKQESVVVPESTHLSLMLKDHEFPAVGSSEIHKSKQIERVEPVSLELSLSKEEHTTQTSSSDAKTNSDTARVHSNRANWDLNTTMDAWEESGTDASSIKPSVDGMKTSGGALDEKQFMCSTGMVLPTGVESVKQTIEESQRKSFIISPGLYGQHKFVLPRGLCLASSYPPKFSELVTLNSSNATPTVSSSNVIASGDVNASSFRLVKSEPFDENLKRDLKEANASPLGSLDSVSVKQEIVQHSSVESSKSVTVANTQLVDPKLVKPEPSNDERPKTAEGKTEQLNIELPQGSDICSSVLAVPVPVPITSEAAKVPAEIVCPPVRPVCSADLKPCSAQLTTSENVVSHHENYTSTAEVNVEKASPGAFAAQVPSETDIKPVGDNGTELCDASMKDSLITKEEHADNRDGCRLKLMNEPTPNARERGESCVSDEEKITLSTDMMEDDPYGSDYDSDDNRTVTVPVDTEQYAEDDDYEDGEVREPLQQSTAEDTICEVREVEHPDCNNNCENRQMEKAVVIGDCPTSSHAVEEDKTAVTHGEVKVGEDGMDIEMHERSAKVVDKIVCVQESVDNEKQNIASDGKLPVNLMQRKLLDLSDRQNASKTVEMELCSSQGTDANNGEETVQCANEVVKTADTVRQIDLDLPKMELSAIADDSSKDVNNGGNQGRIIDLSRATSSSSPGKTRSMSGRSLPSRGGRDVLSDTLDGDKLPRGRDDVYIDAPRKFSRERHQDISPRNSRMNFVRGRGRVNSRMDTLRGDWESDREFSGEFYNGPGQFRGPRKYASAIADGDMEFNNVAPDGSYVGHGRMGRKPLNDGSYIPRRRSPGGRDGIQMGHRIPRNISPNRCIGNDGSDMVGMRHSDKFMRGFPDDTMDSMFSRPQPFDGLDGRFTRGNRNFSSMQRRGLPRMRSKSPIRSRSRSPGPWSSPRRRSPRRRSPDGFGSHPELGHRRSPLYRVDRMRSPERPVFGERVVRRHGSPSYMSRPSNDIRDIDSARDHGHPRSVMSNRSPSGRILVRNRRFDVVDPRDRADNDDDFFGGGPMHSGRILELNNEGNGEERRRFGERRGPVRSFRPPYNGNVNENFHLNAEEGPRHYRFCSEDSDFHERGSGMRERDFDRRIKGRPGNVPPPRRTRNMDEQEDNFRHGGGGQVWSDDSFDDISRVKRKRF</sequence>
<feature type="compositionally biased region" description="Basic and acidic residues" evidence="1">
    <location>
        <begin position="314"/>
        <end position="333"/>
    </location>
</feature>
<feature type="compositionally biased region" description="Basic and acidic residues" evidence="1">
    <location>
        <begin position="747"/>
        <end position="768"/>
    </location>
</feature>
<feature type="compositionally biased region" description="Polar residues" evidence="1">
    <location>
        <begin position="108"/>
        <end position="121"/>
    </location>
</feature>
<feature type="region of interest" description="Disordered" evidence="1">
    <location>
        <begin position="917"/>
        <end position="1012"/>
    </location>
</feature>
<proteinExistence type="predicted"/>
<gene>
    <name evidence="2" type="ORF">PIB30_117401</name>
</gene>
<evidence type="ECO:0000313" key="2">
    <source>
        <dbReference type="EMBL" id="MED6159107.1"/>
    </source>
</evidence>
<reference evidence="2 3" key="1">
    <citation type="journal article" date="2023" name="Plants (Basel)">
        <title>Bridging the Gap: Combining Genomics and Transcriptomics Approaches to Understand Stylosanthes scabra, an Orphan Legume from the Brazilian Caatinga.</title>
        <authorList>
            <person name="Ferreira-Neto J.R.C."/>
            <person name="da Silva M.D."/>
            <person name="Binneck E."/>
            <person name="de Melo N.F."/>
            <person name="da Silva R.H."/>
            <person name="de Melo A.L.T.M."/>
            <person name="Pandolfi V."/>
            <person name="Bustamante F.O."/>
            <person name="Brasileiro-Vidal A.C."/>
            <person name="Benko-Iseppon A.M."/>
        </authorList>
    </citation>
    <scope>NUCLEOTIDE SEQUENCE [LARGE SCALE GENOMIC DNA]</scope>
    <source>
        <tissue evidence="2">Leaves</tissue>
    </source>
</reference>
<evidence type="ECO:0000256" key="1">
    <source>
        <dbReference type="SAM" id="MobiDB-lite"/>
    </source>
</evidence>
<feature type="region of interest" description="Disordered" evidence="1">
    <location>
        <begin position="1025"/>
        <end position="1059"/>
    </location>
</feature>
<feature type="region of interest" description="Disordered" evidence="1">
    <location>
        <begin position="312"/>
        <end position="333"/>
    </location>
</feature>
<feature type="region of interest" description="Disordered" evidence="1">
    <location>
        <begin position="100"/>
        <end position="124"/>
    </location>
</feature>
<feature type="region of interest" description="Disordered" evidence="1">
    <location>
        <begin position="1"/>
        <end position="22"/>
    </location>
</feature>
<feature type="region of interest" description="Disordered" evidence="1">
    <location>
        <begin position="706"/>
        <end position="768"/>
    </location>
</feature>
<dbReference type="Proteomes" id="UP001341840">
    <property type="component" value="Unassembled WGS sequence"/>
</dbReference>
<evidence type="ECO:0000313" key="3">
    <source>
        <dbReference type="Proteomes" id="UP001341840"/>
    </source>
</evidence>
<dbReference type="PANTHER" id="PTHR34536">
    <property type="entry name" value="DENTIN SIALOPHOSPHOPROTEIN-LIKE PROTEIN"/>
    <property type="match status" value="1"/>
</dbReference>
<feature type="compositionally biased region" description="Basic and acidic residues" evidence="1">
    <location>
        <begin position="1106"/>
        <end position="1117"/>
    </location>
</feature>
<keyword evidence="3" id="KW-1185">Reference proteome</keyword>
<feature type="compositionally biased region" description="Basic and acidic residues" evidence="1">
    <location>
        <begin position="1037"/>
        <end position="1050"/>
    </location>
</feature>
<feature type="region of interest" description="Disordered" evidence="1">
    <location>
        <begin position="1154"/>
        <end position="1206"/>
    </location>
</feature>
<feature type="compositionally biased region" description="Basic and acidic residues" evidence="1">
    <location>
        <begin position="1"/>
        <end position="17"/>
    </location>
</feature>
<feature type="compositionally biased region" description="Basic and acidic residues" evidence="1">
    <location>
        <begin position="1154"/>
        <end position="1169"/>
    </location>
</feature>
<feature type="compositionally biased region" description="Polar residues" evidence="1">
    <location>
        <begin position="725"/>
        <end position="742"/>
    </location>
</feature>
<name>A0ABU6UCX8_9FABA</name>
<feature type="compositionally biased region" description="Basic residues" evidence="1">
    <location>
        <begin position="955"/>
        <end position="969"/>
    </location>
</feature>
<accession>A0ABU6UCX8</accession>
<comment type="caution">
    <text evidence="2">The sequence shown here is derived from an EMBL/GenBank/DDBJ whole genome shotgun (WGS) entry which is preliminary data.</text>
</comment>
<dbReference type="EMBL" id="JASCZI010121036">
    <property type="protein sequence ID" value="MED6159107.1"/>
    <property type="molecule type" value="Genomic_DNA"/>
</dbReference>
<feature type="compositionally biased region" description="Basic and acidic residues" evidence="1">
    <location>
        <begin position="1184"/>
        <end position="1194"/>
    </location>
</feature>
<protein>
    <submittedName>
        <fullName evidence="2">Uncharacterized protein</fullName>
    </submittedName>
</protein>
<dbReference type="PANTHER" id="PTHR34536:SF4">
    <property type="entry name" value="BTZ DOMAIN-CONTAINING PROTEIN"/>
    <property type="match status" value="1"/>
</dbReference>